<dbReference type="Proteomes" id="UP000610558">
    <property type="component" value="Unassembled WGS sequence"/>
</dbReference>
<gene>
    <name evidence="2" type="ORF">IB286_09680</name>
</gene>
<proteinExistence type="predicted"/>
<dbReference type="InterPro" id="IPR026950">
    <property type="entry name" value="Caps_assemb_Wzi"/>
</dbReference>
<protein>
    <submittedName>
        <fullName evidence="2">Capsule assembly Wzi family protein</fullName>
    </submittedName>
</protein>
<feature type="chain" id="PRO_5037710615" evidence="1">
    <location>
        <begin position="24"/>
        <end position="488"/>
    </location>
</feature>
<organism evidence="2 3">
    <name type="scientific">Spongiibacter pelagi</name>
    <dbReference type="NCBI Taxonomy" id="2760804"/>
    <lineage>
        <taxon>Bacteria</taxon>
        <taxon>Pseudomonadati</taxon>
        <taxon>Pseudomonadota</taxon>
        <taxon>Gammaproteobacteria</taxon>
        <taxon>Cellvibrionales</taxon>
        <taxon>Spongiibacteraceae</taxon>
        <taxon>Spongiibacter</taxon>
    </lineage>
</organism>
<dbReference type="AlphaFoldDB" id="A0A927GWT5"/>
<evidence type="ECO:0000313" key="2">
    <source>
        <dbReference type="EMBL" id="MBD2859277.1"/>
    </source>
</evidence>
<keyword evidence="3" id="KW-1185">Reference proteome</keyword>
<feature type="signal peptide" evidence="1">
    <location>
        <begin position="1"/>
        <end position="23"/>
    </location>
</feature>
<evidence type="ECO:0000313" key="3">
    <source>
        <dbReference type="Proteomes" id="UP000610558"/>
    </source>
</evidence>
<dbReference type="Pfam" id="PF14052">
    <property type="entry name" value="Caps_assemb_Wzi"/>
    <property type="match status" value="1"/>
</dbReference>
<sequence length="488" mass="53325">MSSFGSRFLLCLLSGSVSSLALSAPWIDPGNIRMRHSLQYLADQGVVNSPVSTWPVMWSGVINGLNVSPAAAASQEYAYLQFERNWQTSEGGSGDIQLSGATEATLVRGFDAQPRDEAAATFGFEYIGEKFAGRLEYSTVSNPSDGEQERYDGSYLAATYGNVVLGAGAIDRWWGPGWQSSLILSNNARPIPSIWVSRKDTRPFDSDWLCRLGPWQLILFAGQLESDRAIPDAKLLGARFTFRPRTNLEIGLSRSIQWGGKGQDQSLSGLADTLMGDSNQAGQQDLANELAAVDARYSVPLGAGALAVYGQVAKEMESGGLFKQNLNLIGTDLVTHFGKGTQRWFVETGDTQVQSSDSTKYGVAYTHNRYQSGYYYNGRNIGPSYGGDARVATFGVMQFFENGHNLSVVYSSGQLNKAGKSAIAETDPGVQYFILKSNDKLSQVSVSYEMPAFGGALRLRSEFADKPIVINGQEQEQWQGFVDWTYRF</sequence>
<evidence type="ECO:0000256" key="1">
    <source>
        <dbReference type="SAM" id="SignalP"/>
    </source>
</evidence>
<accession>A0A927GWT5</accession>
<name>A0A927GWT5_9GAMM</name>
<dbReference type="EMBL" id="JACXLD010000005">
    <property type="protein sequence ID" value="MBD2859277.1"/>
    <property type="molecule type" value="Genomic_DNA"/>
</dbReference>
<dbReference type="Gene3D" id="2.40.160.130">
    <property type="entry name" value="Capsule assembly protein Wzi"/>
    <property type="match status" value="1"/>
</dbReference>
<dbReference type="InterPro" id="IPR038636">
    <property type="entry name" value="Wzi_sf"/>
</dbReference>
<keyword evidence="1" id="KW-0732">Signal</keyword>
<reference evidence="2" key="1">
    <citation type="submission" date="2020-09" db="EMBL/GenBank/DDBJ databases">
        <authorList>
            <person name="Yoon J.-W."/>
        </authorList>
    </citation>
    <scope>NUCLEOTIDE SEQUENCE</scope>
    <source>
        <strain evidence="2">KMU-158</strain>
    </source>
</reference>
<dbReference type="RefSeq" id="WP_190764978.1">
    <property type="nucleotide sequence ID" value="NZ_JACXLD010000005.1"/>
</dbReference>
<comment type="caution">
    <text evidence="2">The sequence shown here is derived from an EMBL/GenBank/DDBJ whole genome shotgun (WGS) entry which is preliminary data.</text>
</comment>